<dbReference type="EMBL" id="CM055102">
    <property type="protein sequence ID" value="KAJ7537741.1"/>
    <property type="molecule type" value="Genomic_DNA"/>
</dbReference>
<evidence type="ECO:0000313" key="1">
    <source>
        <dbReference type="EMBL" id="KAJ7537741.1"/>
    </source>
</evidence>
<proteinExistence type="predicted"/>
<evidence type="ECO:0000313" key="2">
    <source>
        <dbReference type="Proteomes" id="UP001162992"/>
    </source>
</evidence>
<protein>
    <submittedName>
        <fullName evidence="1">Uncharacterized protein</fullName>
    </submittedName>
</protein>
<sequence length="199" mass="21482">MLGICLPAKPFFLLLSFSSTQRLALSCGSLICLASLPLLSYNSLPKPVHAFLFLLLSLPHCAPIPLICTILPGLTTSLRVCLLVNPVPLLTAHSGPLPSPVCSLSPSRLCLWSSCPVPFTRCSSLSLLTCPFAPTPNLVYPYQRPCSRPVGVRILPAYKKKRLLSELRPLHAVSLPSPYLLFSPTCPGGTLKAAHLIYL</sequence>
<dbReference type="Proteomes" id="UP001162992">
    <property type="component" value="Chromosome 11"/>
</dbReference>
<keyword evidence="2" id="KW-1185">Reference proteome</keyword>
<accession>A0ACC2C6U5</accession>
<reference evidence="2" key="1">
    <citation type="journal article" date="2024" name="Proc. Natl. Acad. Sci. U.S.A.">
        <title>Extraordinary preservation of gene collinearity over three hundred million years revealed in homosporous lycophytes.</title>
        <authorList>
            <person name="Li C."/>
            <person name="Wickell D."/>
            <person name="Kuo L.Y."/>
            <person name="Chen X."/>
            <person name="Nie B."/>
            <person name="Liao X."/>
            <person name="Peng D."/>
            <person name="Ji J."/>
            <person name="Jenkins J."/>
            <person name="Williams M."/>
            <person name="Shu S."/>
            <person name="Plott C."/>
            <person name="Barry K."/>
            <person name="Rajasekar S."/>
            <person name="Grimwood J."/>
            <person name="Han X."/>
            <person name="Sun S."/>
            <person name="Hou Z."/>
            <person name="He W."/>
            <person name="Dai G."/>
            <person name="Sun C."/>
            <person name="Schmutz J."/>
            <person name="Leebens-Mack J.H."/>
            <person name="Li F.W."/>
            <person name="Wang L."/>
        </authorList>
    </citation>
    <scope>NUCLEOTIDE SEQUENCE [LARGE SCALE GENOMIC DNA]</scope>
    <source>
        <strain evidence="2">cv. PW_Plant_1</strain>
    </source>
</reference>
<organism evidence="1 2">
    <name type="scientific">Diphasiastrum complanatum</name>
    <name type="common">Issler's clubmoss</name>
    <name type="synonym">Lycopodium complanatum</name>
    <dbReference type="NCBI Taxonomy" id="34168"/>
    <lineage>
        <taxon>Eukaryota</taxon>
        <taxon>Viridiplantae</taxon>
        <taxon>Streptophyta</taxon>
        <taxon>Embryophyta</taxon>
        <taxon>Tracheophyta</taxon>
        <taxon>Lycopodiopsida</taxon>
        <taxon>Lycopodiales</taxon>
        <taxon>Lycopodiaceae</taxon>
        <taxon>Lycopodioideae</taxon>
        <taxon>Diphasiastrum</taxon>
    </lineage>
</organism>
<name>A0ACC2C6U5_DIPCM</name>
<comment type="caution">
    <text evidence="1">The sequence shown here is derived from an EMBL/GenBank/DDBJ whole genome shotgun (WGS) entry which is preliminary data.</text>
</comment>
<gene>
    <name evidence="1" type="ORF">O6H91_11G019900</name>
</gene>